<comment type="similarity">
    <text evidence="4">Belongs to the class-II pyridoxal-phosphate-dependent aminotransferase family. MalY/PatB cystathionine beta-lyase subfamily.</text>
</comment>
<dbReference type="InterPro" id="IPR015422">
    <property type="entry name" value="PyrdxlP-dep_Trfase_small"/>
</dbReference>
<evidence type="ECO:0000256" key="4">
    <source>
        <dbReference type="ARBA" id="ARBA00037974"/>
    </source>
</evidence>
<dbReference type="RefSeq" id="WP_231444453.1">
    <property type="nucleotide sequence ID" value="NZ_JAJOMB010000011.1"/>
</dbReference>
<evidence type="ECO:0000256" key="1">
    <source>
        <dbReference type="ARBA" id="ARBA00001933"/>
    </source>
</evidence>
<gene>
    <name evidence="7" type="ORF">LR394_20785</name>
</gene>
<keyword evidence="8" id="KW-1185">Reference proteome</keyword>
<evidence type="ECO:0000313" key="8">
    <source>
        <dbReference type="Proteomes" id="UP001138997"/>
    </source>
</evidence>
<dbReference type="SUPFAM" id="SSF53383">
    <property type="entry name" value="PLP-dependent transferases"/>
    <property type="match status" value="1"/>
</dbReference>
<organism evidence="7 8">
    <name type="scientific">Kineosporia babensis</name>
    <dbReference type="NCBI Taxonomy" id="499548"/>
    <lineage>
        <taxon>Bacteria</taxon>
        <taxon>Bacillati</taxon>
        <taxon>Actinomycetota</taxon>
        <taxon>Actinomycetes</taxon>
        <taxon>Kineosporiales</taxon>
        <taxon>Kineosporiaceae</taxon>
        <taxon>Kineosporia</taxon>
    </lineage>
</organism>
<dbReference type="Pfam" id="PF00155">
    <property type="entry name" value="Aminotran_1_2"/>
    <property type="match status" value="1"/>
</dbReference>
<dbReference type="Proteomes" id="UP001138997">
    <property type="component" value="Unassembled WGS sequence"/>
</dbReference>
<comment type="similarity">
    <text evidence="5">Belongs to the class-I pyridoxal-phosphate-dependent aminotransferase family.</text>
</comment>
<evidence type="ECO:0000256" key="3">
    <source>
        <dbReference type="ARBA" id="ARBA00023239"/>
    </source>
</evidence>
<sequence length="398" mass="43796">MTSPASPDTDVPWFEPPLSWLRAKHGVKWARYGSEMLPAWVADMDFPVAPVIRQALADQLERGDVTYPDWQFGPHPLAEPFAARMSARFGWQPDPHEVRGIADLISGLQILLGLTTEPGDGVVLQDPNYPPFRNTVPAMGRAPIRLPLTFQDGHWRHDFDRLENLADAKVLLLVNPHNPTGAALEREELLRLAEFADRHDLLVICDEIHADLVHDPNQHVPFAGLSPEIASRTVTLTSATKAFNIAGLRAAVAHLGSAAVRRRWDSQPPEMHGVMNVMGVEATRVAWEQGDDWLAGVRAHLLQQRGRLAAAVAEMPGVSLRLPDATYLAWLDCSGAELGEDAGQFFRRVAKVRMSPGPDFGGGPEMVRCNFATSTEVLDLITTQIRKALIGSGSVIRR</sequence>
<dbReference type="AlphaFoldDB" id="A0A9X1NG94"/>
<dbReference type="GO" id="GO:0030170">
    <property type="term" value="F:pyridoxal phosphate binding"/>
    <property type="evidence" value="ECO:0007669"/>
    <property type="project" value="InterPro"/>
</dbReference>
<keyword evidence="2" id="KW-0663">Pyridoxal phosphate</keyword>
<reference evidence="7" key="1">
    <citation type="submission" date="2021-11" db="EMBL/GenBank/DDBJ databases">
        <title>Streptomyces corallinus and Kineosporia corallina sp. nov., two new coral-derived marine actinobacteria.</title>
        <authorList>
            <person name="Buangrab K."/>
            <person name="Sutthacheep M."/>
            <person name="Yeemin T."/>
            <person name="Harunari E."/>
            <person name="Igarashi Y."/>
            <person name="Sripreechasak P."/>
            <person name="Kanchanasin P."/>
            <person name="Tanasupawat S."/>
            <person name="Phongsopitanun W."/>
        </authorList>
    </citation>
    <scope>NUCLEOTIDE SEQUENCE</scope>
    <source>
        <strain evidence="7">JCM 31032</strain>
    </source>
</reference>
<evidence type="ECO:0000313" key="7">
    <source>
        <dbReference type="EMBL" id="MCD5313349.1"/>
    </source>
</evidence>
<keyword evidence="5 7" id="KW-0032">Aminotransferase</keyword>
<dbReference type="GO" id="GO:0016829">
    <property type="term" value="F:lyase activity"/>
    <property type="evidence" value="ECO:0007669"/>
    <property type="project" value="UniProtKB-KW"/>
</dbReference>
<dbReference type="Gene3D" id="3.40.640.10">
    <property type="entry name" value="Type I PLP-dependent aspartate aminotransferase-like (Major domain)"/>
    <property type="match status" value="1"/>
</dbReference>
<dbReference type="PROSITE" id="PS00105">
    <property type="entry name" value="AA_TRANSFER_CLASS_1"/>
    <property type="match status" value="1"/>
</dbReference>
<name>A0A9X1NG94_9ACTN</name>
<accession>A0A9X1NG94</accession>
<evidence type="ECO:0000256" key="2">
    <source>
        <dbReference type="ARBA" id="ARBA00022898"/>
    </source>
</evidence>
<dbReference type="InterPro" id="IPR051798">
    <property type="entry name" value="Class-II_PLP-Dep_Aminotrans"/>
</dbReference>
<comment type="caution">
    <text evidence="7">The sequence shown here is derived from an EMBL/GenBank/DDBJ whole genome shotgun (WGS) entry which is preliminary data.</text>
</comment>
<dbReference type="Gene3D" id="3.90.1150.10">
    <property type="entry name" value="Aspartate Aminotransferase, domain 1"/>
    <property type="match status" value="1"/>
</dbReference>
<evidence type="ECO:0000256" key="5">
    <source>
        <dbReference type="RuleBase" id="RU000481"/>
    </source>
</evidence>
<evidence type="ECO:0000259" key="6">
    <source>
        <dbReference type="Pfam" id="PF00155"/>
    </source>
</evidence>
<dbReference type="InterPro" id="IPR015421">
    <property type="entry name" value="PyrdxlP-dep_Trfase_major"/>
</dbReference>
<dbReference type="InterPro" id="IPR015424">
    <property type="entry name" value="PyrdxlP-dep_Trfase"/>
</dbReference>
<comment type="cofactor">
    <cofactor evidence="1 5">
        <name>pyridoxal 5'-phosphate</name>
        <dbReference type="ChEBI" id="CHEBI:597326"/>
    </cofactor>
</comment>
<dbReference type="EMBL" id="JAJOMB010000011">
    <property type="protein sequence ID" value="MCD5313349.1"/>
    <property type="molecule type" value="Genomic_DNA"/>
</dbReference>
<proteinExistence type="inferred from homology"/>
<dbReference type="GO" id="GO:0008483">
    <property type="term" value="F:transaminase activity"/>
    <property type="evidence" value="ECO:0007669"/>
    <property type="project" value="UniProtKB-KW"/>
</dbReference>
<keyword evidence="5" id="KW-0808">Transferase</keyword>
<dbReference type="EC" id="2.6.1.-" evidence="5"/>
<dbReference type="CDD" id="cd00609">
    <property type="entry name" value="AAT_like"/>
    <property type="match status" value="1"/>
</dbReference>
<dbReference type="InterPro" id="IPR004839">
    <property type="entry name" value="Aminotransferase_I/II_large"/>
</dbReference>
<protein>
    <recommendedName>
        <fullName evidence="5">Aminotransferase</fullName>
        <ecNumber evidence="5">2.6.1.-</ecNumber>
    </recommendedName>
</protein>
<dbReference type="InterPro" id="IPR004838">
    <property type="entry name" value="NHTrfase_class1_PyrdxlP-BS"/>
</dbReference>
<dbReference type="PANTHER" id="PTHR43525:SF1">
    <property type="entry name" value="PROTEIN MALY"/>
    <property type="match status" value="1"/>
</dbReference>
<dbReference type="PANTHER" id="PTHR43525">
    <property type="entry name" value="PROTEIN MALY"/>
    <property type="match status" value="1"/>
</dbReference>
<feature type="domain" description="Aminotransferase class I/classII large" evidence="6">
    <location>
        <begin position="46"/>
        <end position="377"/>
    </location>
</feature>
<keyword evidence="3" id="KW-0456">Lyase</keyword>